<dbReference type="PANTHER" id="PTHR43540">
    <property type="entry name" value="PEROXYUREIDOACRYLATE/UREIDOACRYLATE AMIDOHYDROLASE-RELATED"/>
    <property type="match status" value="1"/>
</dbReference>
<proteinExistence type="predicted"/>
<dbReference type="Gene3D" id="3.40.50.850">
    <property type="entry name" value="Isochorismatase-like"/>
    <property type="match status" value="1"/>
</dbReference>
<dbReference type="PANTHER" id="PTHR43540:SF1">
    <property type="entry name" value="ISOCHORISMATASE HYDROLASE"/>
    <property type="match status" value="1"/>
</dbReference>
<evidence type="ECO:0000256" key="1">
    <source>
        <dbReference type="ARBA" id="ARBA00022801"/>
    </source>
</evidence>
<keyword evidence="1 3" id="KW-0378">Hydrolase</keyword>
<reference evidence="3 4" key="1">
    <citation type="journal article" date="2019" name="Int. J. Syst. Evol. Microbiol.">
        <title>The Global Catalogue of Microorganisms (GCM) 10K type strain sequencing project: providing services to taxonomists for standard genome sequencing and annotation.</title>
        <authorList>
            <consortium name="The Broad Institute Genomics Platform"/>
            <consortium name="The Broad Institute Genome Sequencing Center for Infectious Disease"/>
            <person name="Wu L."/>
            <person name="Ma J."/>
        </authorList>
    </citation>
    <scope>NUCLEOTIDE SEQUENCE [LARGE SCALE GENOMIC DNA]</scope>
    <source>
        <strain evidence="3 4">RDMS1</strain>
    </source>
</reference>
<name>A0ABD5YNI2_9EURY</name>
<protein>
    <submittedName>
        <fullName evidence="3">Cysteine hydrolase family protein</fullName>
        <ecNumber evidence="3">3.-.-.-</ecNumber>
    </submittedName>
</protein>
<evidence type="ECO:0000313" key="4">
    <source>
        <dbReference type="Proteomes" id="UP001596417"/>
    </source>
</evidence>
<accession>A0ABD5YNI2</accession>
<dbReference type="RefSeq" id="WP_248908270.1">
    <property type="nucleotide sequence ID" value="NZ_CP109979.1"/>
</dbReference>
<evidence type="ECO:0000313" key="3">
    <source>
        <dbReference type="EMBL" id="MFC7190836.1"/>
    </source>
</evidence>
<dbReference type="AlphaFoldDB" id="A0ABD5YNI2"/>
<dbReference type="GeneID" id="76200498"/>
<dbReference type="SUPFAM" id="SSF52499">
    <property type="entry name" value="Isochorismatase-like hydrolases"/>
    <property type="match status" value="1"/>
</dbReference>
<dbReference type="GO" id="GO:0016787">
    <property type="term" value="F:hydrolase activity"/>
    <property type="evidence" value="ECO:0007669"/>
    <property type="project" value="UniProtKB-KW"/>
</dbReference>
<dbReference type="EC" id="3.-.-.-" evidence="3"/>
<sequence>MRSTLPTNSVLLLVDFQRGFDDRSWGKRNNPYAEHRARDLLETWRETKRPVVHVRHDSQEESSPLKGEQPGFAFKPELAPKNDEAVFVKQVNSAFIGTELESWLHEHEYETLIIAGLTTDHCVSTTTRMAENLGFHAIVVSDATATFDRVAPNGTAIAADDNHQAALAHLRDEFATIADSEQVLSNLS</sequence>
<evidence type="ECO:0000259" key="2">
    <source>
        <dbReference type="Pfam" id="PF00857"/>
    </source>
</evidence>
<dbReference type="InterPro" id="IPR050272">
    <property type="entry name" value="Isochorismatase-like_hydrls"/>
</dbReference>
<dbReference type="CDD" id="cd01014">
    <property type="entry name" value="nicotinamidase_related"/>
    <property type="match status" value="1"/>
</dbReference>
<dbReference type="InterPro" id="IPR000868">
    <property type="entry name" value="Isochorismatase-like_dom"/>
</dbReference>
<gene>
    <name evidence="3" type="ORF">ACFQL7_14005</name>
</gene>
<feature type="domain" description="Isochorismatase-like" evidence="2">
    <location>
        <begin position="9"/>
        <end position="182"/>
    </location>
</feature>
<dbReference type="EMBL" id="JBHTAX010000001">
    <property type="protein sequence ID" value="MFC7190836.1"/>
    <property type="molecule type" value="Genomic_DNA"/>
</dbReference>
<dbReference type="Proteomes" id="UP001596417">
    <property type="component" value="Unassembled WGS sequence"/>
</dbReference>
<keyword evidence="4" id="KW-1185">Reference proteome</keyword>
<comment type="caution">
    <text evidence="3">The sequence shown here is derived from an EMBL/GenBank/DDBJ whole genome shotgun (WGS) entry which is preliminary data.</text>
</comment>
<organism evidence="3 4">
    <name type="scientific">Halocatena marina</name>
    <dbReference type="NCBI Taxonomy" id="2934937"/>
    <lineage>
        <taxon>Archaea</taxon>
        <taxon>Methanobacteriati</taxon>
        <taxon>Methanobacteriota</taxon>
        <taxon>Stenosarchaea group</taxon>
        <taxon>Halobacteria</taxon>
        <taxon>Halobacteriales</taxon>
        <taxon>Natronomonadaceae</taxon>
        <taxon>Halocatena</taxon>
    </lineage>
</organism>
<dbReference type="InterPro" id="IPR036380">
    <property type="entry name" value="Isochorismatase-like_sf"/>
</dbReference>
<dbReference type="Pfam" id="PF00857">
    <property type="entry name" value="Isochorismatase"/>
    <property type="match status" value="1"/>
</dbReference>